<gene>
    <name evidence="2" type="ORF">MNBD_ALPHA05-1468</name>
</gene>
<dbReference type="CDD" id="cd00090">
    <property type="entry name" value="HTH_ARSR"/>
    <property type="match status" value="1"/>
</dbReference>
<dbReference type="GO" id="GO:0005829">
    <property type="term" value="C:cytosol"/>
    <property type="evidence" value="ECO:0007669"/>
    <property type="project" value="TreeGrafter"/>
</dbReference>
<feature type="non-terminal residue" evidence="2">
    <location>
        <position position="50"/>
    </location>
</feature>
<dbReference type="SUPFAM" id="SSF46785">
    <property type="entry name" value="Winged helix' DNA-binding domain"/>
    <property type="match status" value="1"/>
</dbReference>
<reference evidence="2" key="1">
    <citation type="submission" date="2018-06" db="EMBL/GenBank/DDBJ databases">
        <authorList>
            <person name="Zhirakovskaya E."/>
        </authorList>
    </citation>
    <scope>NUCLEOTIDE SEQUENCE</scope>
</reference>
<dbReference type="InterPro" id="IPR000485">
    <property type="entry name" value="AsnC-type_HTH_dom"/>
</dbReference>
<evidence type="ECO:0000259" key="1">
    <source>
        <dbReference type="PROSITE" id="PS50956"/>
    </source>
</evidence>
<dbReference type="InterPro" id="IPR036388">
    <property type="entry name" value="WH-like_DNA-bd_sf"/>
</dbReference>
<feature type="domain" description="HTH asnC-type" evidence="1">
    <location>
        <begin position="1"/>
        <end position="50"/>
    </location>
</feature>
<evidence type="ECO:0000313" key="2">
    <source>
        <dbReference type="EMBL" id="VAV95885.1"/>
    </source>
</evidence>
<dbReference type="PROSITE" id="PS00519">
    <property type="entry name" value="HTH_ASNC_1"/>
    <property type="match status" value="1"/>
</dbReference>
<dbReference type="PANTHER" id="PTHR30154:SF17">
    <property type="entry name" value="DNA-BINDING TRANSCRIPTIONAL ACTIVATOR DECR"/>
    <property type="match status" value="1"/>
</dbReference>
<protein>
    <recommendedName>
        <fullName evidence="1">HTH asnC-type domain-containing protein</fullName>
    </recommendedName>
</protein>
<dbReference type="GO" id="GO:0043565">
    <property type="term" value="F:sequence-specific DNA binding"/>
    <property type="evidence" value="ECO:0007669"/>
    <property type="project" value="InterPro"/>
</dbReference>
<dbReference type="PANTHER" id="PTHR30154">
    <property type="entry name" value="LEUCINE-RESPONSIVE REGULATORY PROTEIN"/>
    <property type="match status" value="1"/>
</dbReference>
<dbReference type="PRINTS" id="PR00033">
    <property type="entry name" value="HTHASNC"/>
</dbReference>
<dbReference type="Pfam" id="PF13404">
    <property type="entry name" value="HTH_AsnC-type"/>
    <property type="match status" value="1"/>
</dbReference>
<dbReference type="InterPro" id="IPR019885">
    <property type="entry name" value="Tscrpt_reg_HTH_AsnC-type_CS"/>
</dbReference>
<dbReference type="InterPro" id="IPR036390">
    <property type="entry name" value="WH_DNA-bd_sf"/>
</dbReference>
<dbReference type="Gene3D" id="1.10.10.10">
    <property type="entry name" value="Winged helix-like DNA-binding domain superfamily/Winged helix DNA-binding domain"/>
    <property type="match status" value="1"/>
</dbReference>
<dbReference type="EMBL" id="UOEH01000178">
    <property type="protein sequence ID" value="VAV95885.1"/>
    <property type="molecule type" value="Genomic_DNA"/>
</dbReference>
<dbReference type="AlphaFoldDB" id="A0A3B0SLX9"/>
<proteinExistence type="predicted"/>
<accession>A0A3B0SLX9</accession>
<name>A0A3B0SLX9_9ZZZZ</name>
<sequence>MDSIDKAILTQLQRDSATPVSEIAESVGLSATPCWRRIKKLEVEGVIARR</sequence>
<dbReference type="InterPro" id="IPR011991">
    <property type="entry name" value="ArsR-like_HTH"/>
</dbReference>
<dbReference type="PROSITE" id="PS50956">
    <property type="entry name" value="HTH_ASNC_2"/>
    <property type="match status" value="1"/>
</dbReference>
<dbReference type="GO" id="GO:0043200">
    <property type="term" value="P:response to amino acid"/>
    <property type="evidence" value="ECO:0007669"/>
    <property type="project" value="TreeGrafter"/>
</dbReference>
<organism evidence="2">
    <name type="scientific">hydrothermal vent metagenome</name>
    <dbReference type="NCBI Taxonomy" id="652676"/>
    <lineage>
        <taxon>unclassified sequences</taxon>
        <taxon>metagenomes</taxon>
        <taxon>ecological metagenomes</taxon>
    </lineage>
</organism>